<proteinExistence type="predicted"/>
<dbReference type="PANTHER" id="PTHR42204:SF1">
    <property type="entry name" value="INTEGRAL MEMBRANE PROTEIN"/>
    <property type="match status" value="1"/>
</dbReference>
<accession>A0ABT5X7J1</accession>
<name>A0ABT5X7J1_9EURY</name>
<keyword evidence="1" id="KW-0472">Membrane</keyword>
<gene>
    <name evidence="3" type="ORF">P0O15_05475</name>
</gene>
<keyword evidence="4" id="KW-1185">Reference proteome</keyword>
<feature type="transmembrane region" description="Helical" evidence="1">
    <location>
        <begin position="6"/>
        <end position="23"/>
    </location>
</feature>
<feature type="transmembrane region" description="Helical" evidence="1">
    <location>
        <begin position="325"/>
        <end position="348"/>
    </location>
</feature>
<dbReference type="Proteomes" id="UP001220010">
    <property type="component" value="Unassembled WGS sequence"/>
</dbReference>
<keyword evidence="1" id="KW-1133">Transmembrane helix</keyword>
<feature type="transmembrane region" description="Helical" evidence="1">
    <location>
        <begin position="53"/>
        <end position="79"/>
    </location>
</feature>
<feature type="transmembrane region" description="Helical" evidence="1">
    <location>
        <begin position="384"/>
        <end position="402"/>
    </location>
</feature>
<feature type="transmembrane region" description="Helical" evidence="1">
    <location>
        <begin position="170"/>
        <end position="188"/>
    </location>
</feature>
<evidence type="ECO:0000313" key="3">
    <source>
        <dbReference type="EMBL" id="MDF0590623.1"/>
    </source>
</evidence>
<feature type="transmembrane region" description="Helical" evidence="1">
    <location>
        <begin position="30"/>
        <end position="47"/>
    </location>
</feature>
<reference evidence="3 4" key="1">
    <citation type="submission" date="2023-03" db="EMBL/GenBank/DDBJ databases">
        <title>WGS of Methanotrichaceae archaeon Mx.</title>
        <authorList>
            <person name="Sorokin D.Y."/>
            <person name="Merkel A.Y."/>
        </authorList>
    </citation>
    <scope>NUCLEOTIDE SEQUENCE [LARGE SCALE GENOMIC DNA]</scope>
    <source>
        <strain evidence="3 4">Mx</strain>
    </source>
</reference>
<feature type="transmembrane region" description="Helical" evidence="1">
    <location>
        <begin position="133"/>
        <end position="150"/>
    </location>
</feature>
<evidence type="ECO:0000259" key="2">
    <source>
        <dbReference type="Pfam" id="PF01970"/>
    </source>
</evidence>
<sequence length="420" mass="43982">MIDISLIISVIIGFILGIASGLTPGLHSNNFAALMLAIYPALIGLGLDPVDMAAAILAASVAQTFLDIIPSIFIGAPDAETSLAVLPGHEMMLEGKGIEAVRLSALGSASSVIVAVLLIVPLSLIFGSFYDPFMDRVGLVLLLIASLMILTERGRVIEGQGSLVHLKYKLFALALFLTSGFLGTFAFGHQDLACSPLGFKPEVLLPLLGGLFGASMLILSLASRAEVPPQRETEFDLPALGITRAAFVGGVAGSVVAWVPGVTPAVATVATRLGSEGSDREFLISISGVNTANALFTLVALYVVGRTRSGAAVAIEELVDLNLPLLVFMLAIVLFVSILAYFATLGAGRVAAMVVRRIDYRILCIAVLAFLTAMTFGFTGPFGLFLYFLSTVVGLAAPLVGIRKTHAMGVLMVPLLAFYL</sequence>
<protein>
    <submittedName>
        <fullName evidence="3">Tripartite tricarboxylate transporter permease</fullName>
    </submittedName>
</protein>
<dbReference type="RefSeq" id="WP_316966371.1">
    <property type="nucleotide sequence ID" value="NZ_JARFPK010000015.1"/>
</dbReference>
<feature type="transmembrane region" description="Helical" evidence="1">
    <location>
        <begin position="360"/>
        <end position="378"/>
    </location>
</feature>
<feature type="transmembrane region" description="Helical" evidence="1">
    <location>
        <begin position="100"/>
        <end position="127"/>
    </location>
</feature>
<dbReference type="Pfam" id="PF01970">
    <property type="entry name" value="TctA"/>
    <property type="match status" value="1"/>
</dbReference>
<dbReference type="InterPro" id="IPR002823">
    <property type="entry name" value="DUF112_TM"/>
</dbReference>
<dbReference type="EMBL" id="JARFPK010000015">
    <property type="protein sequence ID" value="MDF0590623.1"/>
    <property type="molecule type" value="Genomic_DNA"/>
</dbReference>
<feature type="transmembrane region" description="Helical" evidence="1">
    <location>
        <begin position="282"/>
        <end position="305"/>
    </location>
</feature>
<feature type="transmembrane region" description="Helical" evidence="1">
    <location>
        <begin position="203"/>
        <end position="222"/>
    </location>
</feature>
<comment type="caution">
    <text evidence="3">The sequence shown here is derived from an EMBL/GenBank/DDBJ whole genome shotgun (WGS) entry which is preliminary data.</text>
</comment>
<dbReference type="PANTHER" id="PTHR42204">
    <property type="entry name" value="INTEGRAL MEMBRANE PROTEIN"/>
    <property type="match status" value="1"/>
</dbReference>
<evidence type="ECO:0000313" key="4">
    <source>
        <dbReference type="Proteomes" id="UP001220010"/>
    </source>
</evidence>
<keyword evidence="1" id="KW-0812">Transmembrane</keyword>
<evidence type="ECO:0000256" key="1">
    <source>
        <dbReference type="SAM" id="Phobius"/>
    </source>
</evidence>
<feature type="domain" description="DUF112" evidence="2">
    <location>
        <begin position="8"/>
        <end position="408"/>
    </location>
</feature>
<organism evidence="3 4">
    <name type="scientific">Candidatus Methanocrinis natronophilus</name>
    <dbReference type="NCBI Taxonomy" id="3033396"/>
    <lineage>
        <taxon>Archaea</taxon>
        <taxon>Methanobacteriati</taxon>
        <taxon>Methanobacteriota</taxon>
        <taxon>Stenosarchaea group</taxon>
        <taxon>Methanomicrobia</taxon>
        <taxon>Methanotrichales</taxon>
        <taxon>Methanotrichaceae</taxon>
        <taxon>Methanocrinis</taxon>
    </lineage>
</organism>